<proteinExistence type="inferred from homology"/>
<dbReference type="GO" id="GO:0000811">
    <property type="term" value="C:GINS complex"/>
    <property type="evidence" value="ECO:0000318"/>
    <property type="project" value="GO_Central"/>
</dbReference>
<dbReference type="Pfam" id="PF25005">
    <property type="entry name" value="PSF2_N"/>
    <property type="match status" value="1"/>
</dbReference>
<dbReference type="KEGG" id="uma:UMAG_11652"/>
<dbReference type="InterPro" id="IPR036224">
    <property type="entry name" value="GINS_bundle-like_dom_sf"/>
</dbReference>
<dbReference type="OrthoDB" id="1938138at2759"/>
<dbReference type="SUPFAM" id="SSF160059">
    <property type="entry name" value="PriA/YqbF domain"/>
    <property type="match status" value="1"/>
</dbReference>
<evidence type="ECO:0000313" key="10">
    <source>
        <dbReference type="EMBL" id="KIS71260.1"/>
    </source>
</evidence>
<reference evidence="10 11" key="1">
    <citation type="journal article" date="2006" name="Nature">
        <title>Insights from the genome of the biotrophic fungal plant pathogen Ustilago maydis.</title>
        <authorList>
            <person name="Kamper J."/>
            <person name="Kahmann R."/>
            <person name="Bolker M."/>
            <person name="Ma L.J."/>
            <person name="Brefort T."/>
            <person name="Saville B.J."/>
            <person name="Banuett F."/>
            <person name="Kronstad J.W."/>
            <person name="Gold S.E."/>
            <person name="Muller O."/>
            <person name="Perlin M.H."/>
            <person name="Wosten H.A."/>
            <person name="de Vries R."/>
            <person name="Ruiz-Herrera J."/>
            <person name="Reynaga-Pena C.G."/>
            <person name="Snetselaar K."/>
            <person name="McCann M."/>
            <person name="Perez-Martin J."/>
            <person name="Feldbrugge M."/>
            <person name="Basse C.W."/>
            <person name="Steinberg G."/>
            <person name="Ibeas J.I."/>
            <person name="Holloman W."/>
            <person name="Guzman P."/>
            <person name="Farman M."/>
            <person name="Stajich J.E."/>
            <person name="Sentandreu R."/>
            <person name="Gonzalez-Prieto J.M."/>
            <person name="Kennell J.C."/>
            <person name="Molina L."/>
            <person name="Schirawski J."/>
            <person name="Mendoza-Mendoza A."/>
            <person name="Greilinger D."/>
            <person name="Munch K."/>
            <person name="Rossel N."/>
            <person name="Scherer M."/>
            <person name="Vranes M."/>
            <person name="Ladendorf O."/>
            <person name="Vincon V."/>
            <person name="Fuchs U."/>
            <person name="Sandrock B."/>
            <person name="Meng S."/>
            <person name="Ho E.C."/>
            <person name="Cahill M.J."/>
            <person name="Boyce K.J."/>
            <person name="Klose J."/>
            <person name="Klosterman S.J."/>
            <person name="Deelstra H.J."/>
            <person name="Ortiz-Castellanos L."/>
            <person name="Li W."/>
            <person name="Sanchez-Alonso P."/>
            <person name="Schreier P.H."/>
            <person name="Hauser-Hahn I."/>
            <person name="Vaupel M."/>
            <person name="Koopmann E."/>
            <person name="Friedrich G."/>
            <person name="Voss H."/>
            <person name="Schluter T."/>
            <person name="Margolis J."/>
            <person name="Platt D."/>
            <person name="Swimmer C."/>
            <person name="Gnirke A."/>
            <person name="Chen F."/>
            <person name="Vysotskaia V."/>
            <person name="Mannhaupt G."/>
            <person name="Guldener U."/>
            <person name="Munsterkotter M."/>
            <person name="Haase D."/>
            <person name="Oesterheld M."/>
            <person name="Mewes H.W."/>
            <person name="Mauceli E.W."/>
            <person name="DeCaprio D."/>
            <person name="Wade C.M."/>
            <person name="Butler J."/>
            <person name="Young S."/>
            <person name="Jaffe D.B."/>
            <person name="Calvo S."/>
            <person name="Nusbaum C."/>
            <person name="Galagan J."/>
            <person name="Birren B.W."/>
        </authorList>
    </citation>
    <scope>NUCLEOTIDE SEQUENCE [LARGE SCALE GENOMIC DNA]</scope>
    <source>
        <strain evidence="11">DSM 14603 / FGSC 9021 / UM521</strain>
    </source>
</reference>
<keyword evidence="6" id="KW-0539">Nucleus</keyword>
<dbReference type="VEuPathDB" id="FungiDB:UMAG_11652"/>
<dbReference type="SUPFAM" id="SSF158573">
    <property type="entry name" value="GINS helical bundle-like"/>
    <property type="match status" value="1"/>
</dbReference>
<dbReference type="FunFam" id="1.20.58.1020:FF:000001">
    <property type="entry name" value="DNA replication complex GINS protein PSF2"/>
    <property type="match status" value="1"/>
</dbReference>
<dbReference type="InterPro" id="IPR056784">
    <property type="entry name" value="PSF2_N"/>
</dbReference>
<dbReference type="FunCoup" id="A0A0D1EA40">
    <property type="interactions" value="375"/>
</dbReference>
<comment type="similarity">
    <text evidence="2">Belongs to the GINS2/PSF2 family.</text>
</comment>
<feature type="compositionally biased region" description="Polar residues" evidence="7">
    <location>
        <begin position="239"/>
        <end position="272"/>
    </location>
</feature>
<feature type="domain" description="GINS subunit" evidence="8">
    <location>
        <begin position="96"/>
        <end position="195"/>
    </location>
</feature>
<sequence>MSTLIASSSVVPGSVACTSLCVSSYTRGCSATDLDLATSSLSSTCVTIVPLTSVDRVRLLSGIYGPFRPPKPSVVPLWVAIHLKKRKKAVIVSPLWLTIDSLTDTLKYETTQANFSPLPPYWIGISHLLLTHAADDLPHSNRIRSLLKDILDARQSKIISGVSMLNSVHLQMSNISTHEIAQLRGFFTTAFSHLKALRTTSEVEAESKLQSQLDARNTWLLQPPLPDSFHHHPLHPAHSISSFPNHIPSTTPNPIHSSATTPSRLPRQSNLSDSRHHSASIPHSDSPTLIHPPRFAVDENDND</sequence>
<name>A0A0D1EA40_MYCMD</name>
<dbReference type="PANTHER" id="PTHR12772">
    <property type="entry name" value="DNA REPLICATION COMPLEX GINS PROTEIN PSF2"/>
    <property type="match status" value="1"/>
</dbReference>
<protein>
    <recommendedName>
        <fullName evidence="4">DNA replication complex GINS protein PSF2</fullName>
    </recommendedName>
    <alternativeName>
        <fullName evidence="3">DNA replication complex GINS protein psf2</fullName>
    </alternativeName>
</protein>
<feature type="domain" description="DNA replication complex GINS protein PSF2 N-terminal" evidence="9">
    <location>
        <begin position="44"/>
        <end position="92"/>
    </location>
</feature>
<evidence type="ECO:0000256" key="3">
    <source>
        <dbReference type="ARBA" id="ARBA00013969"/>
    </source>
</evidence>
<dbReference type="InterPro" id="IPR021151">
    <property type="entry name" value="GINS_A"/>
</dbReference>
<dbReference type="eggNOG" id="KOG4071">
    <property type="taxonomic scope" value="Eukaryota"/>
</dbReference>
<evidence type="ECO:0000256" key="2">
    <source>
        <dbReference type="ARBA" id="ARBA00010565"/>
    </source>
</evidence>
<dbReference type="RefSeq" id="XP_011387453.1">
    <property type="nucleotide sequence ID" value="XM_011389151.1"/>
</dbReference>
<dbReference type="Pfam" id="PF05916">
    <property type="entry name" value="Sld5"/>
    <property type="match status" value="1"/>
</dbReference>
<dbReference type="AlphaFoldDB" id="A0A0D1EA40"/>
<comment type="subcellular location">
    <subcellularLocation>
        <location evidence="1">Nucleus</location>
    </subcellularLocation>
</comment>
<dbReference type="EMBL" id="CM003141">
    <property type="protein sequence ID" value="KIS71260.1"/>
    <property type="molecule type" value="Genomic_DNA"/>
</dbReference>
<dbReference type="InterPro" id="IPR007257">
    <property type="entry name" value="GINS_Psf2"/>
</dbReference>
<evidence type="ECO:0000259" key="9">
    <source>
        <dbReference type="Pfam" id="PF25005"/>
    </source>
</evidence>
<keyword evidence="5" id="KW-0235">DNA replication</keyword>
<evidence type="ECO:0000313" key="11">
    <source>
        <dbReference type="Proteomes" id="UP000000561"/>
    </source>
</evidence>
<evidence type="ECO:0000256" key="7">
    <source>
        <dbReference type="SAM" id="MobiDB-lite"/>
    </source>
</evidence>
<dbReference type="Gene3D" id="1.20.58.1020">
    <property type="match status" value="1"/>
</dbReference>
<dbReference type="GO" id="GO:0000727">
    <property type="term" value="P:double-strand break repair via break-induced replication"/>
    <property type="evidence" value="ECO:0000318"/>
    <property type="project" value="GO_Central"/>
</dbReference>
<dbReference type="GeneID" id="23567509"/>
<dbReference type="InParanoid" id="A0A0D1EA40"/>
<accession>A0A0D1EA40</accession>
<organism evidence="10 11">
    <name type="scientific">Mycosarcoma maydis</name>
    <name type="common">Corn smut fungus</name>
    <name type="synonym">Ustilago maydis</name>
    <dbReference type="NCBI Taxonomy" id="5270"/>
    <lineage>
        <taxon>Eukaryota</taxon>
        <taxon>Fungi</taxon>
        <taxon>Dikarya</taxon>
        <taxon>Basidiomycota</taxon>
        <taxon>Ustilaginomycotina</taxon>
        <taxon>Ustilaginomycetes</taxon>
        <taxon>Ustilaginales</taxon>
        <taxon>Ustilaginaceae</taxon>
        <taxon>Mycosarcoma</taxon>
    </lineage>
</organism>
<gene>
    <name evidence="10" type="ORF">UMAG_11652</name>
</gene>
<evidence type="ECO:0000259" key="8">
    <source>
        <dbReference type="Pfam" id="PF05916"/>
    </source>
</evidence>
<evidence type="ECO:0000256" key="6">
    <source>
        <dbReference type="ARBA" id="ARBA00023242"/>
    </source>
</evidence>
<dbReference type="Gene3D" id="3.40.5.50">
    <property type="match status" value="1"/>
</dbReference>
<dbReference type="GO" id="GO:0006260">
    <property type="term" value="P:DNA replication"/>
    <property type="evidence" value="ECO:0007669"/>
    <property type="project" value="UniProtKB-KW"/>
</dbReference>
<evidence type="ECO:0000256" key="4">
    <source>
        <dbReference type="ARBA" id="ARBA00015139"/>
    </source>
</evidence>
<dbReference type="STRING" id="237631.A0A0D1EA40"/>
<feature type="region of interest" description="Disordered" evidence="7">
    <location>
        <begin position="230"/>
        <end position="303"/>
    </location>
</feature>
<dbReference type="CDD" id="cd11712">
    <property type="entry name" value="GINS_A_psf2"/>
    <property type="match status" value="1"/>
</dbReference>
<evidence type="ECO:0000256" key="5">
    <source>
        <dbReference type="ARBA" id="ARBA00022705"/>
    </source>
</evidence>
<dbReference type="PANTHER" id="PTHR12772:SF0">
    <property type="entry name" value="DNA REPLICATION COMPLEX GINS PROTEIN PSF2"/>
    <property type="match status" value="1"/>
</dbReference>
<dbReference type="Proteomes" id="UP000000561">
    <property type="component" value="Chromosome 2"/>
</dbReference>
<evidence type="ECO:0000256" key="1">
    <source>
        <dbReference type="ARBA" id="ARBA00004123"/>
    </source>
</evidence>
<dbReference type="CDD" id="cd21694">
    <property type="entry name" value="GINS_B_Psf2"/>
    <property type="match status" value="1"/>
</dbReference>
<keyword evidence="11" id="KW-1185">Reference proteome</keyword>